<dbReference type="Pfam" id="PF13489">
    <property type="entry name" value="Methyltransf_23"/>
    <property type="match status" value="1"/>
</dbReference>
<protein>
    <submittedName>
        <fullName evidence="1">Methyltransferase domain</fullName>
    </submittedName>
</protein>
<keyword evidence="2" id="KW-1185">Reference proteome</keyword>
<evidence type="ECO:0000313" key="2">
    <source>
        <dbReference type="Proteomes" id="UP000287853"/>
    </source>
</evidence>
<dbReference type="InterPro" id="IPR029063">
    <property type="entry name" value="SAM-dependent_MTases_sf"/>
</dbReference>
<evidence type="ECO:0000313" key="1">
    <source>
        <dbReference type="EMBL" id="RWX47432.1"/>
    </source>
</evidence>
<keyword evidence="1" id="KW-0808">Transferase</keyword>
<dbReference type="GO" id="GO:0008168">
    <property type="term" value="F:methyltransferase activity"/>
    <property type="evidence" value="ECO:0007669"/>
    <property type="project" value="UniProtKB-KW"/>
</dbReference>
<accession>A0A444J327</accession>
<reference evidence="1 2" key="1">
    <citation type="submission" date="2017-01" db="EMBL/GenBank/DDBJ databases">
        <title>The cable genome- insights into the physiology and evolution of filamentous bacteria capable of sulfide oxidation via long distance electron transfer.</title>
        <authorList>
            <person name="Schreiber L."/>
            <person name="Bjerg J.T."/>
            <person name="Boggild A."/>
            <person name="Van De Vossenberg J."/>
            <person name="Meysman F."/>
            <person name="Nielsen L.P."/>
            <person name="Schramm A."/>
            <person name="Kjeldsen K.U."/>
        </authorList>
    </citation>
    <scope>NUCLEOTIDE SEQUENCE [LARGE SCALE GENOMIC DNA]</scope>
    <source>
        <strain evidence="1">MCF</strain>
    </source>
</reference>
<name>A0A444J327_9BACT</name>
<comment type="caution">
    <text evidence="1">The sequence shown here is derived from an EMBL/GenBank/DDBJ whole genome shotgun (WGS) entry which is preliminary data.</text>
</comment>
<dbReference type="AlphaFoldDB" id="A0A444J327"/>
<sequence length="88" mass="10233">MDITLQEIYDGFAETYEENRGLFDMTEVFDPFYAGLEAKQGRLLDVGCGAGEPFARFFIDRGWTVTGVDFYDRNRKPLMPFTVLYLKR</sequence>
<proteinExistence type="predicted"/>
<dbReference type="SUPFAM" id="SSF53335">
    <property type="entry name" value="S-adenosyl-L-methionine-dependent methyltransferases"/>
    <property type="match status" value="1"/>
</dbReference>
<gene>
    <name evidence="1" type="ORF">H206_01524</name>
</gene>
<dbReference type="GO" id="GO:0032259">
    <property type="term" value="P:methylation"/>
    <property type="evidence" value="ECO:0007669"/>
    <property type="project" value="UniProtKB-KW"/>
</dbReference>
<dbReference type="Proteomes" id="UP000287853">
    <property type="component" value="Unassembled WGS sequence"/>
</dbReference>
<organism evidence="1 2">
    <name type="scientific">Candidatus Electrothrix aarhusensis</name>
    <dbReference type="NCBI Taxonomy" id="1859131"/>
    <lineage>
        <taxon>Bacteria</taxon>
        <taxon>Pseudomonadati</taxon>
        <taxon>Thermodesulfobacteriota</taxon>
        <taxon>Desulfobulbia</taxon>
        <taxon>Desulfobulbales</taxon>
        <taxon>Desulfobulbaceae</taxon>
        <taxon>Candidatus Electrothrix</taxon>
    </lineage>
</organism>
<dbReference type="Gene3D" id="3.40.50.150">
    <property type="entry name" value="Vaccinia Virus protein VP39"/>
    <property type="match status" value="1"/>
</dbReference>
<dbReference type="EMBL" id="MTKO01000034">
    <property type="protein sequence ID" value="RWX47432.1"/>
    <property type="molecule type" value="Genomic_DNA"/>
</dbReference>
<keyword evidence="1" id="KW-0489">Methyltransferase</keyword>